<dbReference type="PANTHER" id="PTHR12661">
    <property type="entry name" value="PETER PAN-RELATED"/>
    <property type="match status" value="1"/>
</dbReference>
<dbReference type="GO" id="GO:0006364">
    <property type="term" value="P:rRNA processing"/>
    <property type="evidence" value="ECO:0007669"/>
    <property type="project" value="InterPro"/>
</dbReference>
<feature type="compositionally biased region" description="Basic and acidic residues" evidence="1">
    <location>
        <begin position="605"/>
        <end position="616"/>
    </location>
</feature>
<feature type="compositionally biased region" description="Basic and acidic residues" evidence="1">
    <location>
        <begin position="573"/>
        <end position="594"/>
    </location>
</feature>
<reference evidence="3 4" key="1">
    <citation type="submission" date="2019-07" db="EMBL/GenBank/DDBJ databases">
        <title>Annotation for the trematode Paragonimus westermani.</title>
        <authorList>
            <person name="Choi Y.-J."/>
        </authorList>
    </citation>
    <scope>NUCLEOTIDE SEQUENCE [LARGE SCALE GENOMIC DNA]</scope>
    <source>
        <strain evidence="3">180907_Pwestermani</strain>
    </source>
</reference>
<feature type="region of interest" description="Disordered" evidence="1">
    <location>
        <begin position="97"/>
        <end position="117"/>
    </location>
</feature>
<feature type="region of interest" description="Disordered" evidence="1">
    <location>
        <begin position="570"/>
        <end position="638"/>
    </location>
</feature>
<proteinExistence type="predicted"/>
<protein>
    <recommendedName>
        <fullName evidence="2">Brix domain-containing protein</fullName>
    </recommendedName>
</protein>
<organism evidence="3 4">
    <name type="scientific">Paragonimus westermani</name>
    <dbReference type="NCBI Taxonomy" id="34504"/>
    <lineage>
        <taxon>Eukaryota</taxon>
        <taxon>Metazoa</taxon>
        <taxon>Spiralia</taxon>
        <taxon>Lophotrochozoa</taxon>
        <taxon>Platyhelminthes</taxon>
        <taxon>Trematoda</taxon>
        <taxon>Digenea</taxon>
        <taxon>Plagiorchiida</taxon>
        <taxon>Troglotremata</taxon>
        <taxon>Troglotrematidae</taxon>
        <taxon>Paragonimus</taxon>
    </lineage>
</organism>
<dbReference type="InterPro" id="IPR045112">
    <property type="entry name" value="PPAN-like"/>
</dbReference>
<gene>
    <name evidence="3" type="ORF">P879_01215</name>
</gene>
<dbReference type="Proteomes" id="UP000699462">
    <property type="component" value="Unassembled WGS sequence"/>
</dbReference>
<dbReference type="OrthoDB" id="10261452at2759"/>
<dbReference type="Pfam" id="PF04427">
    <property type="entry name" value="Brix"/>
    <property type="match status" value="1"/>
</dbReference>
<dbReference type="AlphaFoldDB" id="A0A8T0DWA0"/>
<dbReference type="PANTHER" id="PTHR12661:SF5">
    <property type="entry name" value="SUPPRESSOR OF SWI4 1 HOMOLOG"/>
    <property type="match status" value="1"/>
</dbReference>
<keyword evidence="4" id="KW-1185">Reference proteome</keyword>
<dbReference type="PROSITE" id="PS50833">
    <property type="entry name" value="BRIX"/>
    <property type="match status" value="1"/>
</dbReference>
<dbReference type="GO" id="GO:0019843">
    <property type="term" value="F:rRNA binding"/>
    <property type="evidence" value="ECO:0007669"/>
    <property type="project" value="InterPro"/>
</dbReference>
<evidence type="ECO:0000259" key="2">
    <source>
        <dbReference type="PROSITE" id="PS50833"/>
    </source>
</evidence>
<name>A0A8T0DWA0_9TREM</name>
<dbReference type="GO" id="GO:0000027">
    <property type="term" value="P:ribosomal large subunit assembly"/>
    <property type="evidence" value="ECO:0007669"/>
    <property type="project" value="TreeGrafter"/>
</dbReference>
<dbReference type="InterPro" id="IPR007109">
    <property type="entry name" value="Brix"/>
</dbReference>
<dbReference type="SMART" id="SM00879">
    <property type="entry name" value="Brix"/>
    <property type="match status" value="1"/>
</dbReference>
<evidence type="ECO:0000313" key="3">
    <source>
        <dbReference type="EMBL" id="KAF8572013.1"/>
    </source>
</evidence>
<comment type="caution">
    <text evidence="3">The sequence shown here is derived from an EMBL/GenBank/DDBJ whole genome shotgun (WGS) entry which is preliminary data.</text>
</comment>
<dbReference type="EMBL" id="JTDF01000214">
    <property type="protein sequence ID" value="KAF8572013.1"/>
    <property type="molecule type" value="Genomic_DNA"/>
</dbReference>
<accession>A0A8T0DWA0</accession>
<dbReference type="GO" id="GO:0030687">
    <property type="term" value="C:preribosome, large subunit precursor"/>
    <property type="evidence" value="ECO:0007669"/>
    <property type="project" value="TreeGrafter"/>
</dbReference>
<sequence>MRNRELIQTIETELFDLGGKTAFARFADVSRRYSHGQLTATSYMEALLGLLTPRTSDATRGKHSDSAVTPLWIAPMLALLPNIGLQRALLRAMQGQGAPRLPPEFQSNKSSRRSREPILPAPVWSKNVLSLLQCCRLCGQAKMTGRKRPRAIRKARALAIARQERSYSTDPHSFVFARTGVGNFVKQLSLDLRSIFEPFTATRLKATRHNVLRDFVAVSGPLHVTHLLYLTHPHAEKRHEKRLRQSLKKLARTTDAKFPHKDVPKQIEQTLHVPYNPIGGGVYLHLIRLPHGPSLTFSVAEYSFQSDVLTLVRRIFDSHQFTTPPLLVMTGFGISNSTAETPKQPPSPHLRLVVDMFQNMLPPLNVHKLKLNTVRRVLLISREIDLSVDQDANNPDDIIYLRHYHIRTENRAVSRALRRLSLGGVPLKKRKIETGLGPGGSGKSSGVPNLAKYTCIEDFLTKAGMLSDSGLSDALSDLEEADLPQGFREGSSCAKSRKRKLVPTHGLSHLGVAKKAAVRLTEIGPRLTLKLIKIEEGLNAGCVLYHRWQTRTLAEVADQSERLRQRAALRANRRAEHEARRSANETAREAHRTVCIEGMNRAKQLPKDSSYEDQDHMNNASQKANPVKPHFTTSSNVTPLKSKTKTCIKKLKKKVQFQVK</sequence>
<evidence type="ECO:0000256" key="1">
    <source>
        <dbReference type="SAM" id="MobiDB-lite"/>
    </source>
</evidence>
<feature type="domain" description="Brix" evidence="2">
    <location>
        <begin position="171"/>
        <end position="540"/>
    </location>
</feature>
<evidence type="ECO:0000313" key="4">
    <source>
        <dbReference type="Proteomes" id="UP000699462"/>
    </source>
</evidence>